<dbReference type="SUPFAM" id="SSF52540">
    <property type="entry name" value="P-loop containing nucleoside triphosphate hydrolases"/>
    <property type="match status" value="1"/>
</dbReference>
<dbReference type="InterPro" id="IPR025669">
    <property type="entry name" value="AAA_dom"/>
</dbReference>
<evidence type="ECO:0000256" key="2">
    <source>
        <dbReference type="ARBA" id="ARBA00022840"/>
    </source>
</evidence>
<dbReference type="InterPro" id="IPR027417">
    <property type="entry name" value="P-loop_NTPase"/>
</dbReference>
<keyword evidence="1" id="KW-0547">Nucleotide-binding</keyword>
<evidence type="ECO:0000313" key="5">
    <source>
        <dbReference type="Proteomes" id="UP000219467"/>
    </source>
</evidence>
<feature type="domain" description="AAA" evidence="3">
    <location>
        <begin position="137"/>
        <end position="299"/>
    </location>
</feature>
<dbReference type="Proteomes" id="UP000219467">
    <property type="component" value="Unassembled WGS sequence"/>
</dbReference>
<name>A0A285CSU4_9RHOB</name>
<dbReference type="InterPro" id="IPR050625">
    <property type="entry name" value="ParA/MinD_ATPase"/>
</dbReference>
<dbReference type="EMBL" id="OAOQ01000006">
    <property type="protein sequence ID" value="SNX70602.1"/>
    <property type="molecule type" value="Genomic_DNA"/>
</dbReference>
<evidence type="ECO:0000259" key="3">
    <source>
        <dbReference type="Pfam" id="PF13614"/>
    </source>
</evidence>
<dbReference type="PANTHER" id="PTHR43384:SF6">
    <property type="entry name" value="SEPTUM SITE-DETERMINING PROTEIN MIND HOMOLOG, CHLOROPLASTIC"/>
    <property type="match status" value="1"/>
</dbReference>
<dbReference type="GO" id="GO:0009898">
    <property type="term" value="C:cytoplasmic side of plasma membrane"/>
    <property type="evidence" value="ECO:0007669"/>
    <property type="project" value="TreeGrafter"/>
</dbReference>
<protein>
    <submittedName>
        <fullName evidence="4">Pilus assembly protein CpaE</fullName>
    </submittedName>
</protein>
<keyword evidence="5" id="KW-1185">Reference proteome</keyword>
<accession>A0A285CSU4</accession>
<evidence type="ECO:0000313" key="4">
    <source>
        <dbReference type="EMBL" id="SNX70602.1"/>
    </source>
</evidence>
<gene>
    <name evidence="4" type="ORF">SAMN05878503_106127</name>
</gene>
<evidence type="ECO:0000256" key="1">
    <source>
        <dbReference type="ARBA" id="ARBA00022741"/>
    </source>
</evidence>
<proteinExistence type="predicted"/>
<organism evidence="4 5">
    <name type="scientific">Cereibacter ovatus</name>
    <dbReference type="NCBI Taxonomy" id="439529"/>
    <lineage>
        <taxon>Bacteria</taxon>
        <taxon>Pseudomonadati</taxon>
        <taxon>Pseudomonadota</taxon>
        <taxon>Alphaproteobacteria</taxon>
        <taxon>Rhodobacterales</taxon>
        <taxon>Paracoccaceae</taxon>
        <taxon>Cereibacter</taxon>
    </lineage>
</organism>
<dbReference type="GO" id="GO:0016887">
    <property type="term" value="F:ATP hydrolysis activity"/>
    <property type="evidence" value="ECO:0007669"/>
    <property type="project" value="TreeGrafter"/>
</dbReference>
<dbReference type="GO" id="GO:0005829">
    <property type="term" value="C:cytosol"/>
    <property type="evidence" value="ECO:0007669"/>
    <property type="project" value="TreeGrafter"/>
</dbReference>
<dbReference type="GO" id="GO:0005524">
    <property type="term" value="F:ATP binding"/>
    <property type="evidence" value="ECO:0007669"/>
    <property type="project" value="UniProtKB-KW"/>
</dbReference>
<dbReference type="Pfam" id="PF13614">
    <property type="entry name" value="AAA_31"/>
    <property type="match status" value="1"/>
</dbReference>
<keyword evidence="2" id="KW-0067">ATP-binding</keyword>
<sequence length="393" mass="42073">MNRSILVISPDRQLLDSVESMLVDQPGLRVDTRPARLTEMNGQAVKLATDYDMILFQTSGGDAAELKAAADLATGRRSGTMLVALADAGLSITDAHALTRAGIDQVLPVSILAEELPESVERLRQKRGGGDGGRPGRIVAVAPARGGVGATTVAVNLADQIIARTARGQNKPRVALLDLDLQFGTVGSYLDLPEQEILLRIAADGTIPDATFLRQSMAVLPSGLSVLAAPTKFAPLEALRSEQIAGLLDALTATHDYVVVDLPRALVSWIEPVVRRADEMMIVTDVAVSSVRHCRRLIDFFTADNIALPVQVVINHESKPFFASALHREAARVLERPLEHWLPHDPKAAHNAADRGQPLSAVAARSSLAKAIGRLASDTLTRFPAAIRTKEAH</sequence>
<reference evidence="5" key="1">
    <citation type="submission" date="2017-08" db="EMBL/GenBank/DDBJ databases">
        <authorList>
            <person name="Varghese N."/>
            <person name="Submissions S."/>
        </authorList>
    </citation>
    <scope>NUCLEOTIDE SEQUENCE [LARGE SCALE GENOMIC DNA]</scope>
    <source>
        <strain evidence="5">JA234</strain>
    </source>
</reference>
<dbReference type="Gene3D" id="3.40.50.300">
    <property type="entry name" value="P-loop containing nucleotide triphosphate hydrolases"/>
    <property type="match status" value="1"/>
</dbReference>
<dbReference type="OrthoDB" id="8281972at2"/>
<dbReference type="PANTHER" id="PTHR43384">
    <property type="entry name" value="SEPTUM SITE-DETERMINING PROTEIN MIND HOMOLOG, CHLOROPLASTIC-RELATED"/>
    <property type="match status" value="1"/>
</dbReference>
<dbReference type="AlphaFoldDB" id="A0A285CSU4"/>
<dbReference type="GO" id="GO:0051782">
    <property type="term" value="P:negative regulation of cell division"/>
    <property type="evidence" value="ECO:0007669"/>
    <property type="project" value="TreeGrafter"/>
</dbReference>
<dbReference type="RefSeq" id="WP_097030397.1">
    <property type="nucleotide sequence ID" value="NZ_OAOQ01000006.1"/>
</dbReference>